<dbReference type="RefSeq" id="WP_089124009.1">
    <property type="nucleotide sequence ID" value="NZ_BSPV01000003.1"/>
</dbReference>
<dbReference type="Proteomes" id="UP001157156">
    <property type="component" value="Unassembled WGS sequence"/>
</dbReference>
<evidence type="ECO:0000313" key="1">
    <source>
        <dbReference type="EMBL" id="GLT13607.1"/>
    </source>
</evidence>
<organism evidence="2 3">
    <name type="scientific">Vibrio algivorus</name>
    <dbReference type="NCBI Taxonomy" id="1667024"/>
    <lineage>
        <taxon>Bacteria</taxon>
        <taxon>Pseudomonadati</taxon>
        <taxon>Pseudomonadota</taxon>
        <taxon>Gammaproteobacteria</taxon>
        <taxon>Vibrionales</taxon>
        <taxon>Vibrionaceae</taxon>
        <taxon>Vibrio</taxon>
    </lineage>
</organism>
<reference evidence="1" key="1">
    <citation type="journal article" date="2014" name="Int. J. Syst. Evol. Microbiol.">
        <title>Complete genome of a new Firmicutes species belonging to the dominant human colonic microbiota ('Ruminococcus bicirculans') reveals two chromosomes and a selective capacity to utilize plant glucans.</title>
        <authorList>
            <consortium name="NISC Comparative Sequencing Program"/>
            <person name="Wegmann U."/>
            <person name="Louis P."/>
            <person name="Goesmann A."/>
            <person name="Henrissat B."/>
            <person name="Duncan S.H."/>
            <person name="Flint H.J."/>
        </authorList>
    </citation>
    <scope>NUCLEOTIDE SEQUENCE</scope>
    <source>
        <strain evidence="1">NBRC 111146</strain>
    </source>
</reference>
<dbReference type="AlphaFoldDB" id="A0A557NVH3"/>
<proteinExistence type="predicted"/>
<dbReference type="Proteomes" id="UP000319828">
    <property type="component" value="Unassembled WGS sequence"/>
</dbReference>
<reference evidence="1" key="4">
    <citation type="submission" date="2023-01" db="EMBL/GenBank/DDBJ databases">
        <title>Draft genome sequence of Vibrio algivorus strain NBRC 111146.</title>
        <authorList>
            <person name="Sun Q."/>
            <person name="Mori K."/>
        </authorList>
    </citation>
    <scope>NUCLEOTIDE SEQUENCE</scope>
    <source>
        <strain evidence="1">NBRC 111146</strain>
    </source>
</reference>
<gene>
    <name evidence="2" type="ORF">FOF44_17020</name>
    <name evidence="1" type="ORF">GCM10007931_05810</name>
</gene>
<keyword evidence="4" id="KW-1185">Reference proteome</keyword>
<reference evidence="4" key="2">
    <citation type="journal article" date="2019" name="Int. J. Syst. Evol. Microbiol.">
        <title>The Global Catalogue of Microorganisms (GCM) 10K type strain sequencing project: providing services to taxonomists for standard genome sequencing and annotation.</title>
        <authorList>
            <consortium name="The Broad Institute Genomics Platform"/>
            <consortium name="The Broad Institute Genome Sequencing Center for Infectious Disease"/>
            <person name="Wu L."/>
            <person name="Ma J."/>
        </authorList>
    </citation>
    <scope>NUCLEOTIDE SEQUENCE [LARGE SCALE GENOMIC DNA]</scope>
    <source>
        <strain evidence="4">NBRC 111146</strain>
    </source>
</reference>
<dbReference type="EMBL" id="VMKJ01000057">
    <property type="protein sequence ID" value="TVO32418.1"/>
    <property type="molecule type" value="Genomic_DNA"/>
</dbReference>
<dbReference type="InterPro" id="IPR022253">
    <property type="entry name" value="Ribosome_recyc_fac_bac"/>
</dbReference>
<reference evidence="2 3" key="3">
    <citation type="submission" date="2019-07" db="EMBL/GenBank/DDBJ databases">
        <title>The draft genome sequence of Vibrio algivorus M1486.</title>
        <authorList>
            <person name="Meng X."/>
        </authorList>
    </citation>
    <scope>NUCLEOTIDE SEQUENCE [LARGE SCALE GENOMIC DNA]</scope>
    <source>
        <strain evidence="2 3">M1486</strain>
    </source>
</reference>
<protein>
    <submittedName>
        <fullName evidence="2">Ribosome recycling factor</fullName>
    </submittedName>
</protein>
<dbReference type="Pfam" id="PF12614">
    <property type="entry name" value="RRF_GI"/>
    <property type="match status" value="1"/>
</dbReference>
<evidence type="ECO:0000313" key="3">
    <source>
        <dbReference type="Proteomes" id="UP000319828"/>
    </source>
</evidence>
<comment type="caution">
    <text evidence="2">The sequence shown here is derived from an EMBL/GenBank/DDBJ whole genome shotgun (WGS) entry which is preliminary data.</text>
</comment>
<dbReference type="EMBL" id="BSPV01000003">
    <property type="protein sequence ID" value="GLT13607.1"/>
    <property type="molecule type" value="Genomic_DNA"/>
</dbReference>
<sequence>MAKAKVNPNHIIIALPSLIHRIGGDHNAQAKQLAHHLGCELKRIRRSRNWQIIGERDNLQTFQNTLQHESELKFQYLISKLQQGLAQPDDKLDSKAEQLATLIKQQPDITLSELMEKTHCTLVEARLARETVEGF</sequence>
<evidence type="ECO:0000313" key="2">
    <source>
        <dbReference type="EMBL" id="TVO32418.1"/>
    </source>
</evidence>
<evidence type="ECO:0000313" key="4">
    <source>
        <dbReference type="Proteomes" id="UP001157156"/>
    </source>
</evidence>
<name>A0A557NVH3_9VIBR</name>
<dbReference type="OrthoDB" id="6199326at2"/>
<accession>A0A557NVH3</accession>